<evidence type="ECO:0000313" key="5">
    <source>
        <dbReference type="Proteomes" id="UP000247702"/>
    </source>
</evidence>
<evidence type="ECO:0000256" key="2">
    <source>
        <dbReference type="SAM" id="MobiDB-lite"/>
    </source>
</evidence>
<name>A0A2Z6R636_9GLOM</name>
<dbReference type="Proteomes" id="UP000247702">
    <property type="component" value="Unassembled WGS sequence"/>
</dbReference>
<dbReference type="AlphaFoldDB" id="A0A2Z6R636"/>
<dbReference type="Proteomes" id="UP000615446">
    <property type="component" value="Unassembled WGS sequence"/>
</dbReference>
<gene>
    <name evidence="4" type="ORF">RCL2_002732500</name>
    <name evidence="3" type="ORF">RclHR1_01480011</name>
</gene>
<reference evidence="4" key="2">
    <citation type="submission" date="2019-10" db="EMBL/GenBank/DDBJ databases">
        <title>Conservation and host-specific expression of non-tandemly repeated heterogenous ribosome RNA gene in arbuscular mycorrhizal fungi.</title>
        <authorList>
            <person name="Maeda T."/>
            <person name="Kobayashi Y."/>
            <person name="Nakagawa T."/>
            <person name="Ezawa T."/>
            <person name="Yamaguchi K."/>
            <person name="Bino T."/>
            <person name="Nishimoto Y."/>
            <person name="Shigenobu S."/>
            <person name="Kawaguchi M."/>
        </authorList>
    </citation>
    <scope>NUCLEOTIDE SEQUENCE</scope>
    <source>
        <strain evidence="4">HR1</strain>
    </source>
</reference>
<feature type="coiled-coil region" evidence="1">
    <location>
        <begin position="11"/>
        <end position="42"/>
    </location>
</feature>
<accession>A0A2Z6R636</accession>
<comment type="caution">
    <text evidence="3">The sequence shown here is derived from an EMBL/GenBank/DDBJ whole genome shotgun (WGS) entry which is preliminary data.</text>
</comment>
<evidence type="ECO:0000313" key="3">
    <source>
        <dbReference type="EMBL" id="GBB88246.1"/>
    </source>
</evidence>
<dbReference type="EMBL" id="BLAL01000295">
    <property type="protein sequence ID" value="GET00884.1"/>
    <property type="molecule type" value="Genomic_DNA"/>
</dbReference>
<reference evidence="3 5" key="1">
    <citation type="submission" date="2017-11" db="EMBL/GenBank/DDBJ databases">
        <title>The genome of Rhizophagus clarus HR1 reveals common genetic basis of auxotrophy among arbuscular mycorrhizal fungi.</title>
        <authorList>
            <person name="Kobayashi Y."/>
        </authorList>
    </citation>
    <scope>NUCLEOTIDE SEQUENCE [LARGE SCALE GENOMIC DNA]</scope>
    <source>
        <strain evidence="3 5">HR1</strain>
    </source>
</reference>
<proteinExistence type="predicted"/>
<dbReference type="EMBL" id="BEXD01000535">
    <property type="protein sequence ID" value="GBB88246.1"/>
    <property type="molecule type" value="Genomic_DNA"/>
</dbReference>
<protein>
    <submittedName>
        <fullName evidence="3">Uncharacterized protein</fullName>
    </submittedName>
</protein>
<dbReference type="OrthoDB" id="10561091at2759"/>
<organism evidence="3 5">
    <name type="scientific">Rhizophagus clarus</name>
    <dbReference type="NCBI Taxonomy" id="94130"/>
    <lineage>
        <taxon>Eukaryota</taxon>
        <taxon>Fungi</taxon>
        <taxon>Fungi incertae sedis</taxon>
        <taxon>Mucoromycota</taxon>
        <taxon>Glomeromycotina</taxon>
        <taxon>Glomeromycetes</taxon>
        <taxon>Glomerales</taxon>
        <taxon>Glomeraceae</taxon>
        <taxon>Rhizophagus</taxon>
    </lineage>
</organism>
<evidence type="ECO:0000313" key="4">
    <source>
        <dbReference type="EMBL" id="GET00884.1"/>
    </source>
</evidence>
<feature type="region of interest" description="Disordered" evidence="2">
    <location>
        <begin position="48"/>
        <end position="75"/>
    </location>
</feature>
<evidence type="ECO:0000256" key="1">
    <source>
        <dbReference type="SAM" id="Coils"/>
    </source>
</evidence>
<sequence length="75" mass="8802">MKNDAYLNAESQCLQDEHERFVDDLRSLKKKLEDQYVNKMQRIASREAAMSKSIEEKDKKNRFLEGGYSGEKKNS</sequence>
<keyword evidence="1" id="KW-0175">Coiled coil</keyword>
<feature type="compositionally biased region" description="Basic and acidic residues" evidence="2">
    <location>
        <begin position="53"/>
        <end position="63"/>
    </location>
</feature>
<keyword evidence="5" id="KW-1185">Reference proteome</keyword>